<accession>A0A0B2VLB5</accession>
<dbReference type="SUPFAM" id="SSF53335">
    <property type="entry name" value="S-adenosyl-L-methionine-dependent methyltransferases"/>
    <property type="match status" value="2"/>
</dbReference>
<comment type="function">
    <text evidence="5">Arginine methyltransferase that can both catalyze the formation of omega-N monomethylarginine (MMA) and symmetrical dimethylarginine (sDMA).</text>
</comment>
<organism evidence="8 9">
    <name type="scientific">Toxocara canis</name>
    <name type="common">Canine roundworm</name>
    <dbReference type="NCBI Taxonomy" id="6265"/>
    <lineage>
        <taxon>Eukaryota</taxon>
        <taxon>Metazoa</taxon>
        <taxon>Ecdysozoa</taxon>
        <taxon>Nematoda</taxon>
        <taxon>Chromadorea</taxon>
        <taxon>Rhabditida</taxon>
        <taxon>Spirurina</taxon>
        <taxon>Ascaridomorpha</taxon>
        <taxon>Ascaridoidea</taxon>
        <taxon>Toxocaridae</taxon>
        <taxon>Toxocara</taxon>
    </lineage>
</organism>
<keyword evidence="2 6" id="KW-0808">Transferase</keyword>
<dbReference type="Pfam" id="PF06325">
    <property type="entry name" value="PrmA"/>
    <property type="match status" value="1"/>
</dbReference>
<dbReference type="InterPro" id="IPR029063">
    <property type="entry name" value="SAM-dependent_MTases_sf"/>
</dbReference>
<proteinExistence type="inferred from homology"/>
<dbReference type="GO" id="GO:0042054">
    <property type="term" value="F:histone methyltransferase activity"/>
    <property type="evidence" value="ECO:0007669"/>
    <property type="project" value="TreeGrafter"/>
</dbReference>
<evidence type="ECO:0000313" key="9">
    <source>
        <dbReference type="Proteomes" id="UP000031036"/>
    </source>
</evidence>
<dbReference type="Proteomes" id="UP000031036">
    <property type="component" value="Unassembled WGS sequence"/>
</dbReference>
<feature type="domain" description="Protein arginine N-methyltransferase" evidence="7">
    <location>
        <begin position="212"/>
        <end position="329"/>
    </location>
</feature>
<evidence type="ECO:0000259" key="7">
    <source>
        <dbReference type="Pfam" id="PF22528"/>
    </source>
</evidence>
<dbReference type="EC" id="2.1.1.-" evidence="5"/>
<dbReference type="GO" id="GO:0016274">
    <property type="term" value="F:protein-arginine N-methyltransferase activity"/>
    <property type="evidence" value="ECO:0007669"/>
    <property type="project" value="InterPro"/>
</dbReference>
<evidence type="ECO:0000256" key="3">
    <source>
        <dbReference type="ARBA" id="ARBA00022691"/>
    </source>
</evidence>
<dbReference type="InterPro" id="IPR055135">
    <property type="entry name" value="PRMT_dom"/>
</dbReference>
<keyword evidence="3 6" id="KW-0949">S-adenosyl-L-methionine</keyword>
<evidence type="ECO:0000256" key="5">
    <source>
        <dbReference type="PIRNR" id="PIRNR036946"/>
    </source>
</evidence>
<dbReference type="PROSITE" id="PS51678">
    <property type="entry name" value="SAM_MT_PRMT"/>
    <property type="match status" value="1"/>
</dbReference>
<evidence type="ECO:0000313" key="8">
    <source>
        <dbReference type="EMBL" id="KHN82403.1"/>
    </source>
</evidence>
<dbReference type="OMA" id="CHHDEYS"/>
<gene>
    <name evidence="8" type="primary">prmt-7</name>
    <name evidence="8" type="ORF">Tcan_13325</name>
</gene>
<dbReference type="GO" id="GO:0032259">
    <property type="term" value="P:methylation"/>
    <property type="evidence" value="ECO:0007669"/>
    <property type="project" value="UniProtKB-KW"/>
</dbReference>
<dbReference type="PIRSF" id="PIRSF036946">
    <property type="entry name" value="Arg_N-mtase"/>
    <property type="match status" value="1"/>
</dbReference>
<dbReference type="STRING" id="6265.A0A0B2VLB5"/>
<dbReference type="InterPro" id="IPR014644">
    <property type="entry name" value="MeTrfase_PRMT7"/>
</dbReference>
<dbReference type="EMBL" id="JPKZ01001375">
    <property type="protein sequence ID" value="KHN82403.1"/>
    <property type="molecule type" value="Genomic_DNA"/>
</dbReference>
<name>A0A0B2VLB5_TOXCA</name>
<dbReference type="OrthoDB" id="412876at2759"/>
<protein>
    <recommendedName>
        <fullName evidence="5">Protein arginine N-methyltransferase</fullName>
        <ecNumber evidence="5">2.1.1.-</ecNumber>
    </recommendedName>
</protein>
<evidence type="ECO:0000256" key="6">
    <source>
        <dbReference type="PROSITE-ProRule" id="PRU01015"/>
    </source>
</evidence>
<dbReference type="CDD" id="cd02440">
    <property type="entry name" value="AdoMet_MTases"/>
    <property type="match status" value="1"/>
</dbReference>
<dbReference type="InterPro" id="IPR025799">
    <property type="entry name" value="Arg_MeTrfase"/>
</dbReference>
<keyword evidence="1 6" id="KW-0489">Methyltransferase</keyword>
<sequence length="693" mass="78556">MAMFIEDVDHVTGERRWRVSEENYDLAQEIARSGFADMLHDTQRNKMFDEALHTVIDEVHQRGELAHVVDIGAGTGLLSLMAARAGADRVTALEVFKPMANCARTIISNSKYASVIELLASRSTDLSSGDVRAKGNIIVAEVFDTELIGEGALRTFKEAHKILVQNGCRVIPSSARVWIVPVESAFLAQFHRTPSRKLKTPFSDCPGVAAAFDVQLSQVSTENIKVLCEPFNFEDGDSIEYDESLVHEFTVTTQGISRMDALLMWWDLDMDGTGKHILSMAPSWRDRNAQWRDHWMQAVYYPPKTVEVSNGQNIALRCSHDEFSLWFAVEENASVRKVEPPICSCNLHVVCSRNAIYRMNELEHHSPFLDLLKKECANKSVLCVNEGSFIGLTASEFAKSVTIIEPNAHFRSALHAYCRHNAAENVFILANEDELCDEVDLILSEPFFLSSMLPWNNLRLWYSLEKLKDRCRPDVRILPQEGILYGMAVQFDNLWKISAPVGCVEGFNLEEFDKICQRARCAVDAIVEPQPLWEYGSVCTAEAVALATFRLDQPLPQQDLAFAAEIPFLRWDPRIVAQYLGHLVSGLVTHKFSLETVILEKYRKPEEGTSNWNVPPPIRTKLPKLYWKPRTAKFGLVTHKFSLETVILEKYRKPEEGTSNWNVPPPIRTKLPKLYWKPRTAKFGKREASDPTR</sequence>
<evidence type="ECO:0000256" key="2">
    <source>
        <dbReference type="ARBA" id="ARBA00022679"/>
    </source>
</evidence>
<dbReference type="PANTHER" id="PTHR11006:SF4">
    <property type="entry name" value="PROTEIN ARGININE N-METHYLTRANSFERASE 7"/>
    <property type="match status" value="1"/>
</dbReference>
<dbReference type="PANTHER" id="PTHR11006">
    <property type="entry name" value="PROTEIN ARGININE N-METHYLTRANSFERASE"/>
    <property type="match status" value="1"/>
</dbReference>
<comment type="caution">
    <text evidence="8">The sequence shown here is derived from an EMBL/GenBank/DDBJ whole genome shotgun (WGS) entry which is preliminary data.</text>
</comment>
<evidence type="ECO:0000256" key="4">
    <source>
        <dbReference type="ARBA" id="ARBA00022737"/>
    </source>
</evidence>
<keyword evidence="9" id="KW-1185">Reference proteome</keyword>
<dbReference type="Gene3D" id="2.70.160.11">
    <property type="entry name" value="Hnrnp arginine n-methyltransferase1"/>
    <property type="match status" value="2"/>
</dbReference>
<reference evidence="8 9" key="1">
    <citation type="submission" date="2014-11" db="EMBL/GenBank/DDBJ databases">
        <title>Genetic blueprint of the zoonotic pathogen Toxocara canis.</title>
        <authorList>
            <person name="Zhu X.-Q."/>
            <person name="Korhonen P.K."/>
            <person name="Cai H."/>
            <person name="Young N.D."/>
            <person name="Nejsum P."/>
            <person name="von Samson-Himmelstjerna G."/>
            <person name="Boag P.R."/>
            <person name="Tan P."/>
            <person name="Li Q."/>
            <person name="Min J."/>
            <person name="Yang Y."/>
            <person name="Wang X."/>
            <person name="Fang X."/>
            <person name="Hall R.S."/>
            <person name="Hofmann A."/>
            <person name="Sternberg P.W."/>
            <person name="Jex A.R."/>
            <person name="Gasser R.B."/>
        </authorList>
    </citation>
    <scope>NUCLEOTIDE SEQUENCE [LARGE SCALE GENOMIC DNA]</scope>
    <source>
        <strain evidence="8">PN_DK_2014</strain>
    </source>
</reference>
<keyword evidence="4" id="KW-0677">Repeat</keyword>
<evidence type="ECO:0000256" key="1">
    <source>
        <dbReference type="ARBA" id="ARBA00022603"/>
    </source>
</evidence>
<dbReference type="Gene3D" id="3.40.50.150">
    <property type="entry name" value="Vaccinia Virus protein VP39"/>
    <property type="match status" value="2"/>
</dbReference>
<dbReference type="FunFam" id="3.40.50.150:FF:000071">
    <property type="entry name" value="Protein arginine N-methyltransferase 7"/>
    <property type="match status" value="1"/>
</dbReference>
<dbReference type="Pfam" id="PF22528">
    <property type="entry name" value="PRMT_C"/>
    <property type="match status" value="1"/>
</dbReference>
<dbReference type="AlphaFoldDB" id="A0A0B2VLB5"/>
<comment type="similarity">
    <text evidence="5">Belongs to the class I-like SAM-binding methyltransferase superfamily. Protein arginine N-methyltransferase family. PRMT7 subfamily.</text>
</comment>